<keyword evidence="4" id="KW-0010">Activator</keyword>
<keyword evidence="2" id="KW-0805">Transcription regulation</keyword>
<evidence type="ECO:0000256" key="3">
    <source>
        <dbReference type="ARBA" id="ARBA00023125"/>
    </source>
</evidence>
<keyword evidence="3" id="KW-0238">DNA-binding</keyword>
<dbReference type="InterPro" id="IPR000847">
    <property type="entry name" value="LysR_HTH_N"/>
</dbReference>
<evidence type="ECO:0000256" key="1">
    <source>
        <dbReference type="ARBA" id="ARBA00009437"/>
    </source>
</evidence>
<dbReference type="GO" id="GO:0032993">
    <property type="term" value="C:protein-DNA complex"/>
    <property type="evidence" value="ECO:0007669"/>
    <property type="project" value="TreeGrafter"/>
</dbReference>
<dbReference type="EMBL" id="PUIO01000037">
    <property type="protein sequence ID" value="PQP21135.1"/>
    <property type="molecule type" value="Genomic_DNA"/>
</dbReference>
<feature type="domain" description="HTH lysR-type" evidence="6">
    <location>
        <begin position="1"/>
        <end position="58"/>
    </location>
</feature>
<dbReference type="PROSITE" id="PS50931">
    <property type="entry name" value="HTH_LYSR"/>
    <property type="match status" value="1"/>
</dbReference>
<dbReference type="FunFam" id="1.10.10.10:FF:000001">
    <property type="entry name" value="LysR family transcriptional regulator"/>
    <property type="match status" value="1"/>
</dbReference>
<protein>
    <submittedName>
        <fullName evidence="7">LysR family transcriptional regulator</fullName>
    </submittedName>
</protein>
<evidence type="ECO:0000256" key="4">
    <source>
        <dbReference type="ARBA" id="ARBA00023159"/>
    </source>
</evidence>
<dbReference type="AlphaFoldDB" id="A0A2S8J2E6"/>
<dbReference type="PRINTS" id="PR00039">
    <property type="entry name" value="HTHLYSR"/>
</dbReference>
<accession>A0A2S8J2E6</accession>
<dbReference type="GO" id="GO:0003700">
    <property type="term" value="F:DNA-binding transcription factor activity"/>
    <property type="evidence" value="ECO:0007669"/>
    <property type="project" value="InterPro"/>
</dbReference>
<dbReference type="PANTHER" id="PTHR30346">
    <property type="entry name" value="TRANSCRIPTIONAL DUAL REGULATOR HCAR-RELATED"/>
    <property type="match status" value="1"/>
</dbReference>
<dbReference type="Gene3D" id="1.10.10.10">
    <property type="entry name" value="Winged helix-like DNA-binding domain superfamily/Winged helix DNA-binding domain"/>
    <property type="match status" value="1"/>
</dbReference>
<dbReference type="CDD" id="cd08414">
    <property type="entry name" value="PBP2_LTTR_aromatics_like"/>
    <property type="match status" value="1"/>
</dbReference>
<dbReference type="SUPFAM" id="SSF53850">
    <property type="entry name" value="Periplasmic binding protein-like II"/>
    <property type="match status" value="1"/>
</dbReference>
<evidence type="ECO:0000256" key="5">
    <source>
        <dbReference type="ARBA" id="ARBA00023163"/>
    </source>
</evidence>
<dbReference type="SUPFAM" id="SSF46785">
    <property type="entry name" value="Winged helix' DNA-binding domain"/>
    <property type="match status" value="1"/>
</dbReference>
<dbReference type="RefSeq" id="WP_105418978.1">
    <property type="nucleotide sequence ID" value="NZ_PUIO01000037.1"/>
</dbReference>
<reference evidence="8" key="1">
    <citation type="submission" date="2018-02" db="EMBL/GenBank/DDBJ databases">
        <title>Draft genome sequencing of Rhodococcus opacus KU647198.</title>
        <authorList>
            <person name="Zheng B.-X."/>
        </authorList>
    </citation>
    <scope>NUCLEOTIDE SEQUENCE [LARGE SCALE GENOMIC DNA]</scope>
    <source>
        <strain evidence="8">04-OD7</strain>
    </source>
</reference>
<organism evidence="7 8">
    <name type="scientific">Rhodococcus opacus</name>
    <name type="common">Nocardia opaca</name>
    <dbReference type="NCBI Taxonomy" id="37919"/>
    <lineage>
        <taxon>Bacteria</taxon>
        <taxon>Bacillati</taxon>
        <taxon>Actinomycetota</taxon>
        <taxon>Actinomycetes</taxon>
        <taxon>Mycobacteriales</taxon>
        <taxon>Nocardiaceae</taxon>
        <taxon>Rhodococcus</taxon>
    </lineage>
</organism>
<evidence type="ECO:0000259" key="6">
    <source>
        <dbReference type="PROSITE" id="PS50931"/>
    </source>
</evidence>
<dbReference type="Proteomes" id="UP000239290">
    <property type="component" value="Unassembled WGS sequence"/>
</dbReference>
<dbReference type="InterPro" id="IPR036388">
    <property type="entry name" value="WH-like_DNA-bd_sf"/>
</dbReference>
<name>A0A2S8J2E6_RHOOP</name>
<evidence type="ECO:0000256" key="2">
    <source>
        <dbReference type="ARBA" id="ARBA00023015"/>
    </source>
</evidence>
<comment type="caution">
    <text evidence="7">The sequence shown here is derived from an EMBL/GenBank/DDBJ whole genome shotgun (WGS) entry which is preliminary data.</text>
</comment>
<dbReference type="Gene3D" id="3.40.190.10">
    <property type="entry name" value="Periplasmic binding protein-like II"/>
    <property type="match status" value="2"/>
</dbReference>
<comment type="similarity">
    <text evidence="1">Belongs to the LysR transcriptional regulatory family.</text>
</comment>
<evidence type="ECO:0000313" key="8">
    <source>
        <dbReference type="Proteomes" id="UP000239290"/>
    </source>
</evidence>
<dbReference type="InterPro" id="IPR036390">
    <property type="entry name" value="WH_DNA-bd_sf"/>
</dbReference>
<evidence type="ECO:0000313" key="7">
    <source>
        <dbReference type="EMBL" id="PQP21135.1"/>
    </source>
</evidence>
<sequence length="311" mass="33470">MDIKHVEAFLVLADELHFGNAAKQLNIAQPVLSQLIKSFEAELNVDLFVRTTRSVALTPAGEAMLAPASVVKDKVDEMRRVAAAAQEGRIGRVHVGIAGGTGYALVFQLAKITAKDAHEVVIDIHPQTFYNQAVEQLRSGDLDLAIVTANDIPQDLESVLVKEDRLLVAVSDLHPFARRDSVRVEDLRNERIVAFPEKIGSHLRELLTKLCGEAGFTPNIVQDVSDPYSLLTVVGANVGVALMGESTEGLQFHGVKYIPLDGVDDVMPVYLAWRSAAMSPSLKLVLNLAASHFGLDLTPNGATGLGIPSAV</sequence>
<dbReference type="Pfam" id="PF03466">
    <property type="entry name" value="LysR_substrate"/>
    <property type="match status" value="1"/>
</dbReference>
<proteinExistence type="inferred from homology"/>
<gene>
    <name evidence="7" type="ORF">C5613_26560</name>
</gene>
<dbReference type="Pfam" id="PF00126">
    <property type="entry name" value="HTH_1"/>
    <property type="match status" value="1"/>
</dbReference>
<keyword evidence="5" id="KW-0804">Transcription</keyword>
<dbReference type="InterPro" id="IPR005119">
    <property type="entry name" value="LysR_subst-bd"/>
</dbReference>
<dbReference type="GO" id="GO:0003677">
    <property type="term" value="F:DNA binding"/>
    <property type="evidence" value="ECO:0007669"/>
    <property type="project" value="UniProtKB-KW"/>
</dbReference>
<dbReference type="PANTHER" id="PTHR30346:SF28">
    <property type="entry name" value="HTH-TYPE TRANSCRIPTIONAL REGULATOR CYNR"/>
    <property type="match status" value="1"/>
</dbReference>